<dbReference type="PANTHER" id="PTHR16206">
    <property type="entry name" value="DEP DOMAIN-CONTAINING"/>
    <property type="match status" value="1"/>
</dbReference>
<feature type="region of interest" description="Disordered" evidence="3">
    <location>
        <begin position="95"/>
        <end position="132"/>
    </location>
</feature>
<dbReference type="InterPro" id="IPR036390">
    <property type="entry name" value="WH_DNA-bd_sf"/>
</dbReference>
<dbReference type="SUPFAM" id="SSF46785">
    <property type="entry name" value="Winged helix' DNA-binding domain"/>
    <property type="match status" value="2"/>
</dbReference>
<evidence type="ECO:0000256" key="3">
    <source>
        <dbReference type="SAM" id="MobiDB-lite"/>
    </source>
</evidence>
<protein>
    <recommendedName>
        <fullName evidence="2">DEP domain-containing protein 7</fullName>
    </recommendedName>
</protein>
<dbReference type="CDD" id="cd04446">
    <property type="entry name" value="DEP_DEPDC4"/>
    <property type="match status" value="1"/>
</dbReference>
<gene>
    <name evidence="5" type="ORF">IRJ41_009166</name>
</gene>
<dbReference type="Pfam" id="PF00610">
    <property type="entry name" value="DEP"/>
    <property type="match status" value="2"/>
</dbReference>
<dbReference type="GO" id="GO:0035556">
    <property type="term" value="P:intracellular signal transduction"/>
    <property type="evidence" value="ECO:0007669"/>
    <property type="project" value="InterPro"/>
</dbReference>
<dbReference type="InterPro" id="IPR000591">
    <property type="entry name" value="DEP_dom"/>
</dbReference>
<name>A0A9W7X2Y4_TRIRA</name>
<dbReference type="PANTHER" id="PTHR16206:SF9">
    <property type="entry name" value="DEP DOMAIN-CONTAINING PROTEIN 7"/>
    <property type="match status" value="1"/>
</dbReference>
<reference evidence="5" key="1">
    <citation type="submission" date="2021-02" db="EMBL/GenBank/DDBJ databases">
        <title>Comparative genomics reveals that relaxation of natural selection precedes convergent phenotypic evolution of cavefish.</title>
        <authorList>
            <person name="Peng Z."/>
        </authorList>
    </citation>
    <scope>NUCLEOTIDE SEQUENCE</scope>
    <source>
        <tissue evidence="5">Muscle</tissue>
    </source>
</reference>
<dbReference type="Gene3D" id="1.10.10.10">
    <property type="entry name" value="Winged helix-like DNA-binding domain superfamily/Winged helix DNA-binding domain"/>
    <property type="match status" value="2"/>
</dbReference>
<comment type="similarity">
    <text evidence="1">Belongs to the DEPDC7 family.</text>
</comment>
<dbReference type="AlphaFoldDB" id="A0A9W7X2Y4"/>
<dbReference type="Proteomes" id="UP001059041">
    <property type="component" value="Linkage Group LG2"/>
</dbReference>
<feature type="region of interest" description="Disordered" evidence="3">
    <location>
        <begin position="280"/>
        <end position="316"/>
    </location>
</feature>
<accession>A0A9W7X2Y4</accession>
<evidence type="ECO:0000256" key="1">
    <source>
        <dbReference type="ARBA" id="ARBA00037970"/>
    </source>
</evidence>
<evidence type="ECO:0000313" key="6">
    <source>
        <dbReference type="Proteomes" id="UP001059041"/>
    </source>
</evidence>
<feature type="compositionally biased region" description="Basic and acidic residues" evidence="3">
    <location>
        <begin position="108"/>
        <end position="124"/>
    </location>
</feature>
<proteinExistence type="inferred from homology"/>
<comment type="caution">
    <text evidence="5">The sequence shown here is derived from an EMBL/GenBank/DDBJ whole genome shotgun (WGS) entry which is preliminary data.</text>
</comment>
<evidence type="ECO:0000313" key="5">
    <source>
        <dbReference type="EMBL" id="KAI7812784.1"/>
    </source>
</evidence>
<keyword evidence="6" id="KW-1185">Reference proteome</keyword>
<evidence type="ECO:0000256" key="2">
    <source>
        <dbReference type="ARBA" id="ARBA00040225"/>
    </source>
</evidence>
<evidence type="ECO:0000259" key="4">
    <source>
        <dbReference type="PROSITE" id="PS50186"/>
    </source>
</evidence>
<feature type="domain" description="DEP" evidence="4">
    <location>
        <begin position="154"/>
        <end position="245"/>
    </location>
</feature>
<dbReference type="SMART" id="SM00049">
    <property type="entry name" value="DEP"/>
    <property type="match status" value="2"/>
</dbReference>
<dbReference type="PROSITE" id="PS50186">
    <property type="entry name" value="DEP"/>
    <property type="match status" value="1"/>
</dbReference>
<sequence length="414" mass="46833">MSSTKKAVVFTSSQLASSVVSQKAGEETTVPQVNMNCSLQDQPRKNGFSFFRRKWGAFKRILTGSNRGSYRFDHPPSIFEPDPSCPRLVAFRRLDDTQPGPSTTSHLAEMDPAKNKPVVPERAEPQPPPVPADTRIAWKPFRATQIWNSVVDNLKTQVEVKRRRRNLKIYHDCFLGSEAVDVVLAHMVQIKVSIDAEVPRSKAVRLCQALMDAKVFEEVDTNVFGKNKSEAKFKDSSYRLYRFFPTTASSSPPWFGDIKPRDHREKPDPSCPRLVAFRRLDDTQPGPSTTSHLAEMDPAKNKPFVPELAEPQPPPVSADTRIACKPYRAMQIWNSVVDNLKTQVEVKRRRHNLKIYHDCFLGSEAVDEVLPHIVQSKVGIDAEVPRSKAVRLCQALMDAKVFEEVDTNVFSFYI</sequence>
<organism evidence="5 6">
    <name type="scientific">Triplophysa rosa</name>
    <name type="common">Cave loach</name>
    <dbReference type="NCBI Taxonomy" id="992332"/>
    <lineage>
        <taxon>Eukaryota</taxon>
        <taxon>Metazoa</taxon>
        <taxon>Chordata</taxon>
        <taxon>Craniata</taxon>
        <taxon>Vertebrata</taxon>
        <taxon>Euteleostomi</taxon>
        <taxon>Actinopterygii</taxon>
        <taxon>Neopterygii</taxon>
        <taxon>Teleostei</taxon>
        <taxon>Ostariophysi</taxon>
        <taxon>Cypriniformes</taxon>
        <taxon>Nemacheilidae</taxon>
        <taxon>Triplophysa</taxon>
    </lineage>
</organism>
<dbReference type="EMBL" id="JAFHDT010000002">
    <property type="protein sequence ID" value="KAI7812784.1"/>
    <property type="molecule type" value="Genomic_DNA"/>
</dbReference>
<dbReference type="InterPro" id="IPR036388">
    <property type="entry name" value="WH-like_DNA-bd_sf"/>
</dbReference>